<proteinExistence type="predicted"/>
<evidence type="ECO:0000313" key="3">
    <source>
        <dbReference type="EMBL" id="ATQ54557.1"/>
    </source>
</evidence>
<dbReference type="PANTHER" id="PTHR43798">
    <property type="entry name" value="MONOACYLGLYCEROL LIPASE"/>
    <property type="match status" value="1"/>
</dbReference>
<dbReference type="EMBL" id="CP024422">
    <property type="protein sequence ID" value="ATQ54557.1"/>
    <property type="molecule type" value="Genomic_DNA"/>
</dbReference>
<dbReference type="InterPro" id="IPR050266">
    <property type="entry name" value="AB_hydrolase_sf"/>
</dbReference>
<feature type="region of interest" description="Disordered" evidence="1">
    <location>
        <begin position="41"/>
        <end position="69"/>
    </location>
</feature>
<dbReference type="Pfam" id="PF00561">
    <property type="entry name" value="Abhydrolase_1"/>
    <property type="match status" value="1"/>
</dbReference>
<dbReference type="SUPFAM" id="SSF53474">
    <property type="entry name" value="alpha/beta-Hydrolases"/>
    <property type="match status" value="1"/>
</dbReference>
<accession>A0A2D2BW98</accession>
<reference evidence="3 4" key="1">
    <citation type="submission" date="2017-10" db="EMBL/GenBank/DDBJ databases">
        <title>Complete genome sequence of Paracoccus yeei TT13 isolated from human skin.</title>
        <authorList>
            <person name="Lee K."/>
            <person name="Lim J.Y."/>
            <person name="Hwang I."/>
        </authorList>
    </citation>
    <scope>NUCLEOTIDE SEQUENCE [LARGE SCALE GENOMIC DNA]</scope>
    <source>
        <strain evidence="3 4">TT13</strain>
    </source>
</reference>
<dbReference type="InterPro" id="IPR029058">
    <property type="entry name" value="AB_hydrolase_fold"/>
</dbReference>
<evidence type="ECO:0000313" key="4">
    <source>
        <dbReference type="Proteomes" id="UP000229314"/>
    </source>
</evidence>
<protein>
    <recommendedName>
        <fullName evidence="2">AB hydrolase-1 domain-containing protein</fullName>
    </recommendedName>
</protein>
<gene>
    <name evidence="3" type="ORF">PYTT13_01215</name>
</gene>
<evidence type="ECO:0000259" key="2">
    <source>
        <dbReference type="Pfam" id="PF00561"/>
    </source>
</evidence>
<organism evidence="3 4">
    <name type="scientific">Paracoccus yeei</name>
    <dbReference type="NCBI Taxonomy" id="147645"/>
    <lineage>
        <taxon>Bacteria</taxon>
        <taxon>Pseudomonadati</taxon>
        <taxon>Pseudomonadota</taxon>
        <taxon>Alphaproteobacteria</taxon>
        <taxon>Rhodobacterales</taxon>
        <taxon>Paracoccaceae</taxon>
        <taxon>Paracoccus</taxon>
    </lineage>
</organism>
<dbReference type="Proteomes" id="UP000229314">
    <property type="component" value="Chromosome"/>
</dbReference>
<dbReference type="AlphaFoldDB" id="A0A2D2BW98"/>
<sequence length="353" mass="39377">MKLYSKKLLIFIGGRANLPLPLQEPRPHVGRVRHQAGVLRATHQARPHPKPAGPRDGPPATQGDPMRKSRYTVTESTFDVSDGLDIAYTDYRPVEDKGLAPILYLPGFMRTARDFDRVAPLLADERRIVTIDTRGRGKAARARDASAYHFDRLIEDVWALAGHLGIERMVLAGLALGAFMAWRMGAAQPDRVLGIIANDTGTETSSPSGKKMIANADHGSYTLDEAAEKLRNALAPHFPDFGPEDWRVYARQIYADRGQGYVRDFDPLWFDELKRFKADTPTLWPEFVRLTCPVALLRGENSDYLSREQAQKMADALPDCTLVHVQCRGHSNLLDEPASLGTIRAVLARCDQR</sequence>
<dbReference type="InterPro" id="IPR000073">
    <property type="entry name" value="AB_hydrolase_1"/>
</dbReference>
<feature type="domain" description="AB hydrolase-1" evidence="2">
    <location>
        <begin position="101"/>
        <end position="337"/>
    </location>
</feature>
<dbReference type="Gene3D" id="3.40.50.1820">
    <property type="entry name" value="alpha/beta hydrolase"/>
    <property type="match status" value="1"/>
</dbReference>
<evidence type="ECO:0000256" key="1">
    <source>
        <dbReference type="SAM" id="MobiDB-lite"/>
    </source>
</evidence>
<name>A0A2D2BW98_9RHOB</name>